<dbReference type="GO" id="GO:0006307">
    <property type="term" value="P:DNA alkylation repair"/>
    <property type="evidence" value="ECO:0007669"/>
    <property type="project" value="TreeGrafter"/>
</dbReference>
<dbReference type="GO" id="GO:0043916">
    <property type="term" value="F:DNA-7-methylguanine glycosylase activity"/>
    <property type="evidence" value="ECO:0007669"/>
    <property type="project" value="TreeGrafter"/>
</dbReference>
<dbReference type="EMBL" id="LAKJ01000002">
    <property type="protein sequence ID" value="KKI65406.1"/>
    <property type="molecule type" value="Genomic_DNA"/>
</dbReference>
<dbReference type="GO" id="GO:0008725">
    <property type="term" value="F:DNA-3-methyladenine glycosylase activity"/>
    <property type="evidence" value="ECO:0007669"/>
    <property type="project" value="TreeGrafter"/>
</dbReference>
<evidence type="ECO:0000256" key="3">
    <source>
        <dbReference type="ARBA" id="ARBA00012000"/>
    </source>
</evidence>
<dbReference type="EC" id="3.2.2.21" evidence="3"/>
<organism evidence="7 8">
    <name type="scientific">Staphylococcus cohnii subsp. cohnii</name>
    <dbReference type="NCBI Taxonomy" id="74704"/>
    <lineage>
        <taxon>Bacteria</taxon>
        <taxon>Bacillati</taxon>
        <taxon>Bacillota</taxon>
        <taxon>Bacilli</taxon>
        <taxon>Bacillales</taxon>
        <taxon>Staphylococcaceae</taxon>
        <taxon>Staphylococcus</taxon>
        <taxon>Staphylococcus cohnii species complex</taxon>
    </lineage>
</organism>
<comment type="catalytic activity">
    <reaction evidence="1">
        <text>Hydrolysis of alkylated DNA, releasing 3-methyladenine, 3-methylguanine, 7-methylguanine and 7-methyladenine.</text>
        <dbReference type="EC" id="3.2.2.21"/>
    </reaction>
</comment>
<evidence type="ECO:0000256" key="1">
    <source>
        <dbReference type="ARBA" id="ARBA00000086"/>
    </source>
</evidence>
<keyword evidence="4" id="KW-0227">DNA damage</keyword>
<dbReference type="GO" id="GO:0032131">
    <property type="term" value="F:alkylated DNA binding"/>
    <property type="evidence" value="ECO:0007669"/>
    <property type="project" value="TreeGrafter"/>
</dbReference>
<keyword evidence="5" id="KW-0234">DNA repair</keyword>
<evidence type="ECO:0000256" key="4">
    <source>
        <dbReference type="ARBA" id="ARBA00022763"/>
    </source>
</evidence>
<sequence length="222" mass="25571">MMAQWHIDINDSPVQTLMHQDETLAKLIRQIGNVEITLRANLLKSLIRSIIGQQITNTAASAIFQRFSEAIHNQWTVASVVNLSEAQMKHIGLSKTKINYIQNLLAHIEQNKLDFTHLHELDDESVKQVLTQVKGIGRWTSEIFLIFTLKRDNILPIFDVGLQRAAQWLYQTSKAERKKQLTLCAQRWHPYASYGAFYLWEAIHQNLLNYDSIDSLLDESSS</sequence>
<evidence type="ECO:0000256" key="5">
    <source>
        <dbReference type="ARBA" id="ARBA00023204"/>
    </source>
</evidence>
<dbReference type="Gene3D" id="1.10.1670.40">
    <property type="match status" value="1"/>
</dbReference>
<dbReference type="GO" id="GO:0032993">
    <property type="term" value="C:protein-DNA complex"/>
    <property type="evidence" value="ECO:0007669"/>
    <property type="project" value="TreeGrafter"/>
</dbReference>
<dbReference type="Gene3D" id="1.10.340.30">
    <property type="entry name" value="Hypothetical protein, domain 2"/>
    <property type="match status" value="1"/>
</dbReference>
<dbReference type="InterPro" id="IPR011257">
    <property type="entry name" value="DNA_glycosylase"/>
</dbReference>
<dbReference type="InterPro" id="IPR003265">
    <property type="entry name" value="HhH-GPD_domain"/>
</dbReference>
<evidence type="ECO:0000313" key="8">
    <source>
        <dbReference type="Proteomes" id="UP000034455"/>
    </source>
</evidence>
<dbReference type="GO" id="GO:0006285">
    <property type="term" value="P:base-excision repair, AP site formation"/>
    <property type="evidence" value="ECO:0007669"/>
    <property type="project" value="TreeGrafter"/>
</dbReference>
<protein>
    <recommendedName>
        <fullName evidence="3">DNA-3-methyladenine glycosylase II</fullName>
        <ecNumber evidence="3">3.2.2.21</ecNumber>
    </recommendedName>
</protein>
<dbReference type="Pfam" id="PF00730">
    <property type="entry name" value="HhH-GPD"/>
    <property type="match status" value="1"/>
</dbReference>
<dbReference type="FunFam" id="1.10.340.30:FF:000004">
    <property type="entry name" value="DNA-3-methyladenine glycosylase II"/>
    <property type="match status" value="1"/>
</dbReference>
<dbReference type="GO" id="GO:0005737">
    <property type="term" value="C:cytoplasm"/>
    <property type="evidence" value="ECO:0007669"/>
    <property type="project" value="TreeGrafter"/>
</dbReference>
<dbReference type="AlphaFoldDB" id="A0A0M2P0D3"/>
<evidence type="ECO:0000259" key="6">
    <source>
        <dbReference type="SMART" id="SM00478"/>
    </source>
</evidence>
<dbReference type="InterPro" id="IPR051912">
    <property type="entry name" value="Alkylbase_DNA_Glycosylase/TA"/>
</dbReference>
<comment type="similarity">
    <text evidence="2">Belongs to the alkylbase DNA glycosidase AlkA family.</text>
</comment>
<proteinExistence type="inferred from homology"/>
<comment type="caution">
    <text evidence="7">The sequence shown here is derived from an EMBL/GenBank/DDBJ whole genome shotgun (WGS) entry which is preliminary data.</text>
</comment>
<dbReference type="Proteomes" id="UP000034455">
    <property type="component" value="Unassembled WGS sequence"/>
</dbReference>
<dbReference type="SUPFAM" id="SSF48150">
    <property type="entry name" value="DNA-glycosylase"/>
    <property type="match status" value="1"/>
</dbReference>
<accession>A0A0M2P0D3</accession>
<dbReference type="PATRIC" id="fig|74704.6.peg.1398"/>
<reference evidence="7 8" key="1">
    <citation type="submission" date="2015-03" db="EMBL/GenBank/DDBJ databases">
        <title>Genome Assembly of Staphylococcus cohnii subsp. cohnii strain G22B2.</title>
        <authorList>
            <person name="Nair G."/>
            <person name="Kaur G."/>
            <person name="Khatri I."/>
            <person name="Singh N.K."/>
            <person name="Sathyabama S."/>
            <person name="Maurya S.K."/>
            <person name="Subramanian S."/>
            <person name="Agrewala J.N."/>
            <person name="Mayilraj S."/>
        </authorList>
    </citation>
    <scope>NUCLEOTIDE SEQUENCE [LARGE SCALE GENOMIC DNA]</scope>
    <source>
        <strain evidence="7 8">G22B2</strain>
    </source>
</reference>
<name>A0A0M2P0D3_STACC</name>
<dbReference type="CDD" id="cd00056">
    <property type="entry name" value="ENDO3c"/>
    <property type="match status" value="1"/>
</dbReference>
<gene>
    <name evidence="7" type="ORF">UF66_1363</name>
</gene>
<dbReference type="PANTHER" id="PTHR43003:SF5">
    <property type="entry name" value="DNA-3-METHYLADENINE GLYCOSYLASE"/>
    <property type="match status" value="1"/>
</dbReference>
<feature type="domain" description="HhH-GPD" evidence="6">
    <location>
        <begin position="51"/>
        <end position="207"/>
    </location>
</feature>
<evidence type="ECO:0000313" key="7">
    <source>
        <dbReference type="EMBL" id="KKI65406.1"/>
    </source>
</evidence>
<evidence type="ECO:0000256" key="2">
    <source>
        <dbReference type="ARBA" id="ARBA00010817"/>
    </source>
</evidence>
<dbReference type="PANTHER" id="PTHR43003">
    <property type="entry name" value="DNA-3-METHYLADENINE GLYCOSYLASE"/>
    <property type="match status" value="1"/>
</dbReference>
<dbReference type="SMART" id="SM00478">
    <property type="entry name" value="ENDO3c"/>
    <property type="match status" value="1"/>
</dbReference>